<reference evidence="15 16" key="1">
    <citation type="journal article" date="2018" name="J. Microbiol.">
        <title>Baekduia soli gen. nov., sp. nov., a novel bacterium isolated from the soil of Baekdu Mountain and proposal of a novel family name, Baekduiaceae fam. nov.</title>
        <authorList>
            <person name="An D.S."/>
            <person name="Siddiqi M.Z."/>
            <person name="Kim K.H."/>
            <person name="Yu H.S."/>
            <person name="Im W.T."/>
        </authorList>
    </citation>
    <scope>NUCLEOTIDE SEQUENCE [LARGE SCALE GENOMIC DNA]</scope>
    <source>
        <strain evidence="15 16">BR7-21</strain>
    </source>
</reference>
<feature type="binding site" evidence="10">
    <location>
        <begin position="628"/>
        <end position="631"/>
    </location>
    <ligand>
        <name>GTP</name>
        <dbReference type="ChEBI" id="CHEBI:37565"/>
    </ligand>
</feature>
<evidence type="ECO:0000256" key="4">
    <source>
        <dbReference type="ARBA" id="ARBA00022490"/>
    </source>
</evidence>
<evidence type="ECO:0000256" key="8">
    <source>
        <dbReference type="ARBA" id="ARBA00023134"/>
    </source>
</evidence>
<dbReference type="Pfam" id="PF04760">
    <property type="entry name" value="IF2_N"/>
    <property type="match status" value="2"/>
</dbReference>
<dbReference type="InterPro" id="IPR027417">
    <property type="entry name" value="P-loop_NTPase"/>
</dbReference>
<dbReference type="CDD" id="cd03702">
    <property type="entry name" value="IF2_mtIF2_II"/>
    <property type="match status" value="1"/>
</dbReference>
<dbReference type="InterPro" id="IPR036925">
    <property type="entry name" value="TIF_IF2_dom3_sf"/>
</dbReference>
<dbReference type="InterPro" id="IPR015760">
    <property type="entry name" value="TIF_IF2"/>
</dbReference>
<dbReference type="InterPro" id="IPR000178">
    <property type="entry name" value="TF_IF2_bacterial-like"/>
</dbReference>
<dbReference type="PROSITE" id="PS51722">
    <property type="entry name" value="G_TR_2"/>
    <property type="match status" value="1"/>
</dbReference>
<dbReference type="InterPro" id="IPR005225">
    <property type="entry name" value="Small_GTP-bd"/>
</dbReference>
<keyword evidence="5 10" id="KW-0396">Initiation factor</keyword>
<dbReference type="InterPro" id="IPR044145">
    <property type="entry name" value="IF2_II"/>
</dbReference>
<dbReference type="InterPro" id="IPR006847">
    <property type="entry name" value="IF2_N"/>
</dbReference>
<dbReference type="Proteomes" id="UP000321805">
    <property type="component" value="Chromosome"/>
</dbReference>
<feature type="compositionally biased region" description="Basic residues" evidence="13">
    <location>
        <begin position="410"/>
        <end position="419"/>
    </location>
</feature>
<dbReference type="RefSeq" id="WP_146921008.1">
    <property type="nucleotide sequence ID" value="NZ_CP042430.1"/>
</dbReference>
<dbReference type="Gene3D" id="3.40.50.300">
    <property type="entry name" value="P-loop containing nucleotide triphosphate hydrolases"/>
    <property type="match status" value="1"/>
</dbReference>
<dbReference type="InterPro" id="IPR000795">
    <property type="entry name" value="T_Tr_GTP-bd_dom"/>
</dbReference>
<feature type="region of interest" description="G-domain" evidence="10">
    <location>
        <begin position="522"/>
        <end position="670"/>
    </location>
</feature>
<dbReference type="GO" id="GO:0003743">
    <property type="term" value="F:translation initiation factor activity"/>
    <property type="evidence" value="ECO:0007669"/>
    <property type="project" value="UniProtKB-UniRule"/>
</dbReference>
<dbReference type="FunFam" id="3.40.50.300:FF:000019">
    <property type="entry name" value="Translation initiation factor IF-2"/>
    <property type="match status" value="1"/>
</dbReference>
<dbReference type="CDD" id="cd01887">
    <property type="entry name" value="IF2_eIF5B"/>
    <property type="match status" value="1"/>
</dbReference>
<evidence type="ECO:0000256" key="7">
    <source>
        <dbReference type="ARBA" id="ARBA00022917"/>
    </source>
</evidence>
<evidence type="ECO:0000256" key="2">
    <source>
        <dbReference type="ARBA" id="ARBA00007733"/>
    </source>
</evidence>
<name>A0A5B8U752_9ACTN</name>
<dbReference type="Gene3D" id="1.10.10.2480">
    <property type="match status" value="1"/>
</dbReference>
<dbReference type="PANTHER" id="PTHR43381:SF5">
    <property type="entry name" value="TR-TYPE G DOMAIN-CONTAINING PROTEIN"/>
    <property type="match status" value="1"/>
</dbReference>
<accession>A0A5B8U752</accession>
<dbReference type="GO" id="GO:0005525">
    <property type="term" value="F:GTP binding"/>
    <property type="evidence" value="ECO:0007669"/>
    <property type="project" value="UniProtKB-KW"/>
</dbReference>
<dbReference type="EMBL" id="CP042430">
    <property type="protein sequence ID" value="QEC48926.1"/>
    <property type="molecule type" value="Genomic_DNA"/>
</dbReference>
<evidence type="ECO:0000256" key="6">
    <source>
        <dbReference type="ARBA" id="ARBA00022741"/>
    </source>
</evidence>
<dbReference type="Pfam" id="PF00009">
    <property type="entry name" value="GTP_EFTU"/>
    <property type="match status" value="1"/>
</dbReference>
<dbReference type="AlphaFoldDB" id="A0A5B8U752"/>
<feature type="compositionally biased region" description="Low complexity" evidence="13">
    <location>
        <begin position="53"/>
        <end position="90"/>
    </location>
</feature>
<evidence type="ECO:0000256" key="11">
    <source>
        <dbReference type="RuleBase" id="RU000644"/>
    </source>
</evidence>
<organism evidence="15 16">
    <name type="scientific">Baekduia soli</name>
    <dbReference type="NCBI Taxonomy" id="496014"/>
    <lineage>
        <taxon>Bacteria</taxon>
        <taxon>Bacillati</taxon>
        <taxon>Actinomycetota</taxon>
        <taxon>Thermoleophilia</taxon>
        <taxon>Solirubrobacterales</taxon>
        <taxon>Baekduiaceae</taxon>
        <taxon>Baekduia</taxon>
    </lineage>
</organism>
<dbReference type="InterPro" id="IPR053905">
    <property type="entry name" value="EF-G-like_DII"/>
</dbReference>
<feature type="compositionally biased region" description="Basic and acidic residues" evidence="13">
    <location>
        <begin position="350"/>
        <end position="359"/>
    </location>
</feature>
<evidence type="ECO:0000256" key="13">
    <source>
        <dbReference type="SAM" id="MobiDB-lite"/>
    </source>
</evidence>
<proteinExistence type="inferred from homology"/>
<dbReference type="FunFam" id="2.40.30.10:FF:000008">
    <property type="entry name" value="Translation initiation factor IF-2"/>
    <property type="match status" value="1"/>
</dbReference>
<dbReference type="GO" id="GO:0005829">
    <property type="term" value="C:cytosol"/>
    <property type="evidence" value="ECO:0007669"/>
    <property type="project" value="TreeGrafter"/>
</dbReference>
<evidence type="ECO:0000313" key="15">
    <source>
        <dbReference type="EMBL" id="QEC48926.1"/>
    </source>
</evidence>
<feature type="compositionally biased region" description="Low complexity" evidence="13">
    <location>
        <begin position="127"/>
        <end position="136"/>
    </location>
</feature>
<feature type="domain" description="Tr-type G" evidence="14">
    <location>
        <begin position="519"/>
        <end position="688"/>
    </location>
</feature>
<evidence type="ECO:0000256" key="10">
    <source>
        <dbReference type="HAMAP-Rule" id="MF_00100"/>
    </source>
</evidence>
<dbReference type="Gene3D" id="2.40.30.10">
    <property type="entry name" value="Translation factors"/>
    <property type="match status" value="2"/>
</dbReference>
<evidence type="ECO:0000256" key="1">
    <source>
        <dbReference type="ARBA" id="ARBA00004496"/>
    </source>
</evidence>
<evidence type="ECO:0000313" key="16">
    <source>
        <dbReference type="Proteomes" id="UP000321805"/>
    </source>
</evidence>
<dbReference type="CDD" id="cd03692">
    <property type="entry name" value="mtIF2_IVc"/>
    <property type="match status" value="1"/>
</dbReference>
<feature type="compositionally biased region" description="Low complexity" evidence="13">
    <location>
        <begin position="232"/>
        <end position="250"/>
    </location>
</feature>
<protein>
    <recommendedName>
        <fullName evidence="3 10">Translation initiation factor IF-2</fullName>
    </recommendedName>
</protein>
<dbReference type="HAMAP" id="MF_00100_B">
    <property type="entry name" value="IF_2_B"/>
    <property type="match status" value="1"/>
</dbReference>
<gene>
    <name evidence="10 15" type="primary">infB</name>
    <name evidence="15" type="ORF">FSW04_16000</name>
</gene>
<sequence length="1024" mass="106715">MAKKRIHEIAKEQGLSSKDVLDQLQAAGLDVKAAASTVEESDALRALGGGNGSSAPPTTTKAAPAAGAASSAPPAGRGQPARPPQGRGAPVRPPEGRGAPVRPPAGRGQPVRPGQAPAGRGGPVRPPSQSSGSRGSAPTGRGAPVRPGQAPARGGSTGGRQPSSPQPVRPVPRRPVLDDLPVDPRRQMGRGGPGQARPTGRAGASAPPQEPVATEPPVVEAVTPPPAPPAEAPAAAAPAAPAAAPEAPEVAQPPAPEQPAPAVPEAAAPAAPEAEAAPAAEVPEAEAAAPAAEVPAAEAPAAAATPAAAAATPAEAKKPTGKNAKPDGPVPHTEPPKPGTGPRIISVPEPPKRPKRDETQSQPSGTGGRVTRSGQRGEGGPGAGKRRVVIDSQAARRGPGGGPGPAPQRPPRRRRRRRRTPMEDTPQILAADQLTRTDTIRINSGSTVKDVAEYLGVPVPDVIKQLMSMGVLATLTKTLADEQIEIVAEALGKKMTIVHLGDEAEEEFEYDDADEDLVERPPVVTIMGHVDHGKTSLLDAVRSTEVAAGEAGGITQHIGAYQVHHNGKTITFLDTPGHQAFTAMRARGARVTDIAVIVVAADDGARPQTDEAIDHAHAADVPIVVAVNKIDKEGADPTRVRTELTQRGLQPSEWGGETEYVDVSAKTHQNLEELLDTLLVVAELEELEANPNAEASGVVIESKLDPGRGPVVTVLIQRGTMRIGDALVAGAEPGRVRAMIDYRGERVQQAVPGDPVEVLGFDGVPDAGEVVRVVANDREARRLAQERETREKAESLARRAGRKVSFEDVFRRSREDEPAELDLVIKGDVAGSVEALEDEVARLPQDEVHVNVLHSGVGGINESDVMLAAASEAVILGFNVRPVGDAQALADREGVEIRHYSVIYAALDDLRAAMQGLLAPELVEETVGTVEVRQTFRASKIGIIAGSYVTDGVVRRGAKVRVIRDGTVLGETTVDTLRRFNDDAREVAAGYECGIVLANFQDIREGDVLEVFETRQVERELQPS</sequence>
<keyword evidence="12" id="KW-0175">Coiled coil</keyword>
<feature type="binding site" evidence="10">
    <location>
        <begin position="574"/>
        <end position="578"/>
    </location>
    <ligand>
        <name>GTP</name>
        <dbReference type="ChEBI" id="CHEBI:37565"/>
    </ligand>
</feature>
<dbReference type="SUPFAM" id="SSF50447">
    <property type="entry name" value="Translation proteins"/>
    <property type="match status" value="2"/>
</dbReference>
<keyword evidence="8 10" id="KW-0342">GTP-binding</keyword>
<feature type="compositionally biased region" description="Low complexity" evidence="13">
    <location>
        <begin position="211"/>
        <end position="222"/>
    </location>
</feature>
<dbReference type="Pfam" id="PF03144">
    <property type="entry name" value="GTP_EFTU_D2"/>
    <property type="match status" value="1"/>
</dbReference>
<keyword evidence="16" id="KW-1185">Reference proteome</keyword>
<evidence type="ECO:0000256" key="5">
    <source>
        <dbReference type="ARBA" id="ARBA00022540"/>
    </source>
</evidence>
<dbReference type="SUPFAM" id="SSF52156">
    <property type="entry name" value="Initiation factor IF2/eIF5b, domain 3"/>
    <property type="match status" value="1"/>
</dbReference>
<evidence type="ECO:0000259" key="14">
    <source>
        <dbReference type="PROSITE" id="PS51722"/>
    </source>
</evidence>
<dbReference type="OrthoDB" id="9811804at2"/>
<feature type="compositionally biased region" description="Pro residues" evidence="13">
    <location>
        <begin position="328"/>
        <end position="339"/>
    </location>
</feature>
<keyword evidence="7 10" id="KW-0648">Protein biosynthesis</keyword>
<dbReference type="NCBIfam" id="TIGR00231">
    <property type="entry name" value="small_GTP"/>
    <property type="match status" value="1"/>
</dbReference>
<dbReference type="NCBIfam" id="TIGR00487">
    <property type="entry name" value="IF-2"/>
    <property type="match status" value="1"/>
</dbReference>
<dbReference type="InterPro" id="IPR004161">
    <property type="entry name" value="EFTu-like_2"/>
</dbReference>
<feature type="coiled-coil region" evidence="12">
    <location>
        <begin position="776"/>
        <end position="803"/>
    </location>
</feature>
<dbReference type="KEGG" id="bsol:FSW04_16000"/>
<dbReference type="Gene3D" id="3.40.50.10050">
    <property type="entry name" value="Translation initiation factor IF- 2, domain 3"/>
    <property type="match status" value="1"/>
</dbReference>
<comment type="subcellular location">
    <subcellularLocation>
        <location evidence="1 10">Cytoplasm</location>
    </subcellularLocation>
</comment>
<comment type="function">
    <text evidence="9 10 11">One of the essential components for the initiation of protein synthesis. Protects formylmethionyl-tRNA from spontaneous hydrolysis and promotes its binding to the 30S ribosomal subunits. Also involved in the hydrolysis of GTP during the formation of the 70S ribosomal complex.</text>
</comment>
<dbReference type="FunFam" id="2.40.30.10:FF:000054">
    <property type="entry name" value="Translation initiation factor IF-2"/>
    <property type="match status" value="1"/>
</dbReference>
<dbReference type="FunFam" id="3.40.50.10050:FF:000001">
    <property type="entry name" value="Translation initiation factor IF-2"/>
    <property type="match status" value="1"/>
</dbReference>
<dbReference type="InterPro" id="IPR009000">
    <property type="entry name" value="Transl_B-barrel_sf"/>
</dbReference>
<dbReference type="GO" id="GO:0003924">
    <property type="term" value="F:GTPase activity"/>
    <property type="evidence" value="ECO:0007669"/>
    <property type="project" value="UniProtKB-UniRule"/>
</dbReference>
<evidence type="ECO:0000256" key="9">
    <source>
        <dbReference type="ARBA" id="ARBA00025162"/>
    </source>
</evidence>
<dbReference type="SUPFAM" id="SSF52540">
    <property type="entry name" value="P-loop containing nucleoside triphosphate hydrolases"/>
    <property type="match status" value="1"/>
</dbReference>
<feature type="compositionally biased region" description="Low complexity" evidence="13">
    <location>
        <begin position="263"/>
        <end position="314"/>
    </location>
</feature>
<evidence type="ECO:0000256" key="3">
    <source>
        <dbReference type="ARBA" id="ARBA00020675"/>
    </source>
</evidence>
<dbReference type="PANTHER" id="PTHR43381">
    <property type="entry name" value="TRANSLATION INITIATION FACTOR IF-2-RELATED"/>
    <property type="match status" value="1"/>
</dbReference>
<dbReference type="Pfam" id="PF11987">
    <property type="entry name" value="IF-2"/>
    <property type="match status" value="1"/>
</dbReference>
<keyword evidence="6 10" id="KW-0547">Nucleotide-binding</keyword>
<feature type="region of interest" description="Disordered" evidence="13">
    <location>
        <begin position="45"/>
        <end position="426"/>
    </location>
</feature>
<feature type="compositionally biased region" description="Pro residues" evidence="13">
    <location>
        <begin position="251"/>
        <end position="262"/>
    </location>
</feature>
<feature type="binding site" evidence="10">
    <location>
        <begin position="528"/>
        <end position="535"/>
    </location>
    <ligand>
        <name>GTP</name>
        <dbReference type="ChEBI" id="CHEBI:37565"/>
    </ligand>
</feature>
<keyword evidence="4 10" id="KW-0963">Cytoplasm</keyword>
<dbReference type="InterPro" id="IPR023115">
    <property type="entry name" value="TIF_IF2_dom3"/>
</dbReference>
<evidence type="ECO:0000256" key="12">
    <source>
        <dbReference type="SAM" id="Coils"/>
    </source>
</evidence>
<dbReference type="Pfam" id="PF22042">
    <property type="entry name" value="EF-G_D2"/>
    <property type="match status" value="1"/>
</dbReference>
<comment type="similarity">
    <text evidence="2 10 11">Belongs to the TRAFAC class translation factor GTPase superfamily. Classic translation factor GTPase family. IF-2 subfamily.</text>
</comment>